<reference evidence="2 3" key="1">
    <citation type="submission" date="2016-03" db="EMBL/GenBank/DDBJ databases">
        <authorList>
            <person name="Ploux O."/>
        </authorList>
    </citation>
    <scope>NUCLEOTIDE SEQUENCE [LARGE SCALE GENOMIC DNA]</scope>
    <source>
        <strain evidence="2 3">UAMH 11012</strain>
    </source>
</reference>
<organism evidence="2 3">
    <name type="scientific">Phialocephala subalpina</name>
    <dbReference type="NCBI Taxonomy" id="576137"/>
    <lineage>
        <taxon>Eukaryota</taxon>
        <taxon>Fungi</taxon>
        <taxon>Dikarya</taxon>
        <taxon>Ascomycota</taxon>
        <taxon>Pezizomycotina</taxon>
        <taxon>Leotiomycetes</taxon>
        <taxon>Helotiales</taxon>
        <taxon>Mollisiaceae</taxon>
        <taxon>Phialocephala</taxon>
        <taxon>Phialocephala fortinii species complex</taxon>
    </lineage>
</organism>
<feature type="transmembrane region" description="Helical" evidence="1">
    <location>
        <begin position="103"/>
        <end position="124"/>
    </location>
</feature>
<evidence type="ECO:0000256" key="1">
    <source>
        <dbReference type="SAM" id="Phobius"/>
    </source>
</evidence>
<feature type="transmembrane region" description="Helical" evidence="1">
    <location>
        <begin position="171"/>
        <end position="191"/>
    </location>
</feature>
<protein>
    <submittedName>
        <fullName evidence="2">Uncharacterized protein</fullName>
    </submittedName>
</protein>
<keyword evidence="1" id="KW-0812">Transmembrane</keyword>
<keyword evidence="1" id="KW-0472">Membrane</keyword>
<name>A0A1L7XT50_9HELO</name>
<feature type="transmembrane region" description="Helical" evidence="1">
    <location>
        <begin position="136"/>
        <end position="159"/>
    </location>
</feature>
<proteinExistence type="predicted"/>
<sequence length="748" mass="81533">MKTKLYPISVPSRVAASPANIPHPHSKSKLTLDTVLRSLGLGIFQTRQNGEGRNVALDKSRFQALSRSAIHVIPILGAAVIIYLNMTTLYIGASLKEIYALQFAAKLHEITMVASIACIVFSYLRYQMTLGEGLPLGAITAGFGQVSYLWSLEFWGSLFSPRFSSKKKAQFILVIVPAIILAATVGPSSAVCMIPRVAYWPAGSTYIWINGTQNEIYPTFLDGSNISSTCGVTSIAGSLDGCPASGWQGLFNYIPFFNPNLGPPNSNWISTTTFGVHFLTIPLSVGLSGSHSIRSLYITVDDVNQGGSFDPMATTQLAALADALVLTGSMWATLYPTLYGRWSSRLDSMHTMNTLQSFTGMTCNWNEQPIEGNNDTRTITFPQGMYMNTSMAYINFDGVSRSDIWNTPGDVTKPRLAFVDLFDPRFDNVTVGAVILEPRDPSNDTQEILPCILAAGWGESTMTLSTGSNSERGSAAVKSTSFERVFEEKYYTNYCFPSFPLHHINVTKIWAASMNPFITEQNTTVFGALASLLNAGQTLYGGLQEKVDEQGIYTFLVTALLVNALSNNPQNFSIQGNITENADGKAYGDDWLFHNANMFTVDPSESANWTKLRIDSSVEGLSYSTEGITVKLALSILFLYCLCATAHFAYSIVSGLSSSSWDTIAEWLLLAINSPPVGHLAYACTGIRTMETFQEIVKIVATSRIGNTNQNGNDKGEMDNLQLHFVETQQEGLHGAVVVGKEYGATLN</sequence>
<dbReference type="AlphaFoldDB" id="A0A1L7XT50"/>
<dbReference type="EMBL" id="FJOG01000052">
    <property type="protein sequence ID" value="CZR68202.1"/>
    <property type="molecule type" value="Genomic_DNA"/>
</dbReference>
<keyword evidence="3" id="KW-1185">Reference proteome</keyword>
<keyword evidence="1" id="KW-1133">Transmembrane helix</keyword>
<dbReference type="Proteomes" id="UP000184330">
    <property type="component" value="Unassembled WGS sequence"/>
</dbReference>
<gene>
    <name evidence="2" type="ORF">PAC_18101</name>
</gene>
<dbReference type="OrthoDB" id="3565447at2759"/>
<feature type="transmembrane region" description="Helical" evidence="1">
    <location>
        <begin position="69"/>
        <end position="91"/>
    </location>
</feature>
<evidence type="ECO:0000313" key="2">
    <source>
        <dbReference type="EMBL" id="CZR68202.1"/>
    </source>
</evidence>
<evidence type="ECO:0000313" key="3">
    <source>
        <dbReference type="Proteomes" id="UP000184330"/>
    </source>
</evidence>
<accession>A0A1L7XT50</accession>